<evidence type="ECO:0000256" key="8">
    <source>
        <dbReference type="ARBA" id="ARBA00022989"/>
    </source>
</evidence>
<evidence type="ECO:0000259" key="12">
    <source>
        <dbReference type="Pfam" id="PF20151"/>
    </source>
</evidence>
<keyword evidence="5" id="KW-0808">Transferase</keyword>
<feature type="transmembrane region" description="Helical" evidence="10">
    <location>
        <begin position="373"/>
        <end position="394"/>
    </location>
</feature>
<feature type="transmembrane region" description="Helical" evidence="10">
    <location>
        <begin position="723"/>
        <end position="741"/>
    </location>
</feature>
<dbReference type="EC" id="2.4.1.-" evidence="10"/>
<feature type="transmembrane region" description="Helical" evidence="10">
    <location>
        <begin position="223"/>
        <end position="251"/>
    </location>
</feature>
<keyword evidence="9 10" id="KW-0472">Membrane</keyword>
<feature type="transmembrane region" description="Helical" evidence="10">
    <location>
        <begin position="440"/>
        <end position="459"/>
    </location>
</feature>
<sequence length="868" mass="99037">MSTGAQLRPGVQTIRFRRPTDQNQPPPEPLPKPVNRHAGILQDQLRRAQRAPWCPSFSLAFRIFVLVRVTGAMYANINDCDEVFNFWEPLHYLDRGHGFQTWETSPTYAIRSWAYILLHLLPAKLTKFFLGPEKRPAFFAIRVVLAFISATCEAFLYRTVVDKVNYRAGRYLMFFLLFSAGMWNASISFLPSSFAMYTTAVAFAHSLEAPSKTNMRRTLFTTLLFATGAIVGWPFALAIAIPFVFEELFLFGADTVPPKERASWMISRWGRLITCGLVAALIFIPVVAVDTLFYGKLTVVPWNIIKYNVFPDSQRGPELYGTEPADFYIANLLLNLNVIVPFAFASLPALLVTHRFDRKRLGDRAGPERSSPYTILLVRLAPMYLWFTIMSAQAHKEERFMYPVYPLICFNAAITLYLVRGWMEVVYIKWTKSPYRASQAVLFSRFTLSVVSASIVLSVSRGVAQWKYYHSPMSVVAHFEAYELVRLLNTTGHVYIPPPKYHRRRRIPTSEEEEPRINYDLLYPFNLTLCLGKDWHRFPGNYLVPDSVKVEWIKSEFDGMLPGHFAPTPREAGLVGRIKGTHVVPQGLNDLNKEEPSFYVDVSTCDYLMDSFFPLHSEKNVPCPGGIPVYGDAAKPLDAAVDLASADNNTFLKRTQIHFCAMYAVMLWDWVLGLPREWRFIWKTSWTPVKGAYLFCRYWVLAVVPYLLWAFCTNHTLEECERIFKALALAMWNQASAEVILLIRTYAFFNRNIYVLTLLVVALAGVLAYQLYVDTSQMLLLPFLTPPNQVGPCLPMSKPHSAHLLGFFIAPLLYDTLVTVMTVGKAISIRRRNGGPSSRLIQTFLREGVFYYLLISVANLINGIFYLQ</sequence>
<evidence type="ECO:0000256" key="3">
    <source>
        <dbReference type="ARBA" id="ARBA00007063"/>
    </source>
</evidence>
<dbReference type="GO" id="GO:0005789">
    <property type="term" value="C:endoplasmic reticulum membrane"/>
    <property type="evidence" value="ECO:0007669"/>
    <property type="project" value="UniProtKB-SubCell"/>
</dbReference>
<feature type="transmembrane region" description="Helical" evidence="10">
    <location>
        <begin position="804"/>
        <end position="828"/>
    </location>
</feature>
<reference evidence="13 14" key="1">
    <citation type="submission" date="2019-02" db="EMBL/GenBank/DDBJ databases">
        <title>Genome sequencing of the rare red list fungi Phlebia centrifuga.</title>
        <authorList>
            <person name="Buettner E."/>
            <person name="Kellner H."/>
        </authorList>
    </citation>
    <scope>NUCLEOTIDE SEQUENCE [LARGE SCALE GENOMIC DNA]</scope>
    <source>
        <strain evidence="13 14">DSM 108282</strain>
    </source>
</reference>
<dbReference type="AlphaFoldDB" id="A0A4S4KEU4"/>
<feature type="transmembrane region" description="Helical" evidence="10">
    <location>
        <begin position="692"/>
        <end position="711"/>
    </location>
</feature>
<evidence type="ECO:0000256" key="4">
    <source>
        <dbReference type="ARBA" id="ARBA00022676"/>
    </source>
</evidence>
<dbReference type="PANTHER" id="PTHR22760">
    <property type="entry name" value="GLYCOSYLTRANSFERASE"/>
    <property type="match status" value="1"/>
</dbReference>
<dbReference type="Proteomes" id="UP000309038">
    <property type="component" value="Unassembled WGS sequence"/>
</dbReference>
<dbReference type="EMBL" id="SGPJ01000373">
    <property type="protein sequence ID" value="THG94959.1"/>
    <property type="molecule type" value="Genomic_DNA"/>
</dbReference>
<keyword evidence="4 10" id="KW-0328">Glycosyltransferase</keyword>
<organism evidence="13 14">
    <name type="scientific">Hermanssonia centrifuga</name>
    <dbReference type="NCBI Taxonomy" id="98765"/>
    <lineage>
        <taxon>Eukaryota</taxon>
        <taxon>Fungi</taxon>
        <taxon>Dikarya</taxon>
        <taxon>Basidiomycota</taxon>
        <taxon>Agaricomycotina</taxon>
        <taxon>Agaricomycetes</taxon>
        <taxon>Polyporales</taxon>
        <taxon>Meruliaceae</taxon>
        <taxon>Hermanssonia</taxon>
    </lineage>
</organism>
<feature type="transmembrane region" description="Helical" evidence="10">
    <location>
        <begin position="400"/>
        <end position="419"/>
    </location>
</feature>
<comment type="caution">
    <text evidence="13">The sequence shown here is derived from an EMBL/GenBank/DDBJ whole genome shotgun (WGS) entry which is preliminary data.</text>
</comment>
<keyword evidence="8 10" id="KW-1133">Transmembrane helix</keyword>
<keyword evidence="6 10" id="KW-0812">Transmembrane</keyword>
<evidence type="ECO:0000256" key="9">
    <source>
        <dbReference type="ARBA" id="ARBA00023136"/>
    </source>
</evidence>
<feature type="region of interest" description="Disordered" evidence="11">
    <location>
        <begin position="1"/>
        <end position="35"/>
    </location>
</feature>
<feature type="transmembrane region" description="Helical" evidence="10">
    <location>
        <begin position="327"/>
        <end position="352"/>
    </location>
</feature>
<dbReference type="InterPro" id="IPR005599">
    <property type="entry name" value="GPI_mannosylTrfase"/>
</dbReference>
<comment type="similarity">
    <text evidence="3 10">Belongs to the glycosyltransferase 22 family.</text>
</comment>
<evidence type="ECO:0000256" key="10">
    <source>
        <dbReference type="RuleBase" id="RU363075"/>
    </source>
</evidence>
<feature type="transmembrane region" description="Helical" evidence="10">
    <location>
        <begin position="172"/>
        <end position="203"/>
    </location>
</feature>
<feature type="domain" description="DUF6533" evidence="12">
    <location>
        <begin position="660"/>
        <end position="701"/>
    </location>
</feature>
<feature type="transmembrane region" description="Helical" evidence="10">
    <location>
        <begin position="655"/>
        <end position="672"/>
    </location>
</feature>
<feature type="transmembrane region" description="Helical" evidence="10">
    <location>
        <begin position="753"/>
        <end position="772"/>
    </location>
</feature>
<evidence type="ECO:0000256" key="7">
    <source>
        <dbReference type="ARBA" id="ARBA00022824"/>
    </source>
</evidence>
<evidence type="ECO:0000256" key="1">
    <source>
        <dbReference type="ARBA" id="ARBA00004477"/>
    </source>
</evidence>
<comment type="pathway">
    <text evidence="2">Protein modification; protein glycosylation.</text>
</comment>
<dbReference type="PANTHER" id="PTHR22760:SF2">
    <property type="entry name" value="ALPHA-1,2-MANNOSYLTRANSFERASE ALG9"/>
    <property type="match status" value="1"/>
</dbReference>
<keyword evidence="14" id="KW-1185">Reference proteome</keyword>
<feature type="transmembrane region" description="Helical" evidence="10">
    <location>
        <begin position="137"/>
        <end position="160"/>
    </location>
</feature>
<evidence type="ECO:0000256" key="6">
    <source>
        <dbReference type="ARBA" id="ARBA00022692"/>
    </source>
</evidence>
<dbReference type="GO" id="GO:0000026">
    <property type="term" value="F:alpha-1,2-mannosyltransferase activity"/>
    <property type="evidence" value="ECO:0007669"/>
    <property type="project" value="TreeGrafter"/>
</dbReference>
<comment type="subcellular location">
    <subcellularLocation>
        <location evidence="1 10">Endoplasmic reticulum membrane</location>
        <topology evidence="1 10">Multi-pass membrane protein</topology>
    </subcellularLocation>
</comment>
<dbReference type="Pfam" id="PF20151">
    <property type="entry name" value="DUF6533"/>
    <property type="match status" value="1"/>
</dbReference>
<accession>A0A4S4KEU4</accession>
<evidence type="ECO:0000256" key="11">
    <source>
        <dbReference type="SAM" id="MobiDB-lite"/>
    </source>
</evidence>
<dbReference type="GO" id="GO:0006487">
    <property type="term" value="P:protein N-linked glycosylation"/>
    <property type="evidence" value="ECO:0007669"/>
    <property type="project" value="TreeGrafter"/>
</dbReference>
<name>A0A4S4KEU4_9APHY</name>
<evidence type="ECO:0000256" key="5">
    <source>
        <dbReference type="ARBA" id="ARBA00022679"/>
    </source>
</evidence>
<dbReference type="InterPro" id="IPR045340">
    <property type="entry name" value="DUF6533"/>
</dbReference>
<feature type="transmembrane region" description="Helical" evidence="10">
    <location>
        <begin position="849"/>
        <end position="867"/>
    </location>
</feature>
<protein>
    <recommendedName>
        <fullName evidence="10">Mannosyltransferase</fullName>
        <ecNumber evidence="10">2.4.1.-</ecNumber>
    </recommendedName>
</protein>
<keyword evidence="7 10" id="KW-0256">Endoplasmic reticulum</keyword>
<dbReference type="Pfam" id="PF03901">
    <property type="entry name" value="Glyco_transf_22"/>
    <property type="match status" value="1"/>
</dbReference>
<proteinExistence type="inferred from homology"/>
<evidence type="ECO:0000256" key="2">
    <source>
        <dbReference type="ARBA" id="ARBA00004922"/>
    </source>
</evidence>
<evidence type="ECO:0000313" key="13">
    <source>
        <dbReference type="EMBL" id="THG94959.1"/>
    </source>
</evidence>
<gene>
    <name evidence="13" type="ORF">EW026_g6606</name>
</gene>
<dbReference type="UniPathway" id="UPA00378"/>
<evidence type="ECO:0000313" key="14">
    <source>
        <dbReference type="Proteomes" id="UP000309038"/>
    </source>
</evidence>
<feature type="transmembrane region" description="Helical" evidence="10">
    <location>
        <begin position="272"/>
        <end position="294"/>
    </location>
</feature>